<organism evidence="1 2">
    <name type="scientific">Paludibaculum fermentans</name>
    <dbReference type="NCBI Taxonomy" id="1473598"/>
    <lineage>
        <taxon>Bacteria</taxon>
        <taxon>Pseudomonadati</taxon>
        <taxon>Acidobacteriota</taxon>
        <taxon>Terriglobia</taxon>
        <taxon>Bryobacterales</taxon>
        <taxon>Bryobacteraceae</taxon>
        <taxon>Paludibaculum</taxon>
    </lineage>
</organism>
<name>A0A7S7NWC1_PALFE</name>
<dbReference type="Gene3D" id="3.40.50.1820">
    <property type="entry name" value="alpha/beta hydrolase"/>
    <property type="match status" value="1"/>
</dbReference>
<dbReference type="Pfam" id="PF00756">
    <property type="entry name" value="Esterase"/>
    <property type="match status" value="1"/>
</dbReference>
<dbReference type="RefSeq" id="WP_194452053.1">
    <property type="nucleotide sequence ID" value="NZ_CP063849.1"/>
</dbReference>
<dbReference type="InterPro" id="IPR000801">
    <property type="entry name" value="Esterase-like"/>
</dbReference>
<dbReference type="InterPro" id="IPR029058">
    <property type="entry name" value="AB_hydrolase_fold"/>
</dbReference>
<gene>
    <name evidence="1" type="ORF">IRI77_10665</name>
</gene>
<dbReference type="EMBL" id="CP063849">
    <property type="protein sequence ID" value="QOY90389.1"/>
    <property type="molecule type" value="Genomic_DNA"/>
</dbReference>
<dbReference type="AlphaFoldDB" id="A0A7S7NWC1"/>
<accession>A0A7S7NWC1</accession>
<dbReference type="Proteomes" id="UP000593892">
    <property type="component" value="Chromosome"/>
</dbReference>
<dbReference type="PANTHER" id="PTHR48098">
    <property type="entry name" value="ENTEROCHELIN ESTERASE-RELATED"/>
    <property type="match status" value="1"/>
</dbReference>
<dbReference type="InterPro" id="IPR050583">
    <property type="entry name" value="Mycobacterial_A85_antigen"/>
</dbReference>
<dbReference type="PANTHER" id="PTHR48098:SF3">
    <property type="entry name" value="IRON(III) ENTEROBACTIN ESTERASE"/>
    <property type="match status" value="1"/>
</dbReference>
<keyword evidence="2" id="KW-1185">Reference proteome</keyword>
<protein>
    <submittedName>
        <fullName evidence="1">Esterase family protein</fullName>
    </submittedName>
</protein>
<dbReference type="SUPFAM" id="SSF53474">
    <property type="entry name" value="alpha/beta-Hydrolases"/>
    <property type="match status" value="1"/>
</dbReference>
<dbReference type="KEGG" id="pfer:IRI77_10665"/>
<evidence type="ECO:0000313" key="1">
    <source>
        <dbReference type="EMBL" id="QOY90389.1"/>
    </source>
</evidence>
<proteinExistence type="predicted"/>
<evidence type="ECO:0000313" key="2">
    <source>
        <dbReference type="Proteomes" id="UP000593892"/>
    </source>
</evidence>
<reference evidence="1 2" key="1">
    <citation type="submission" date="2020-10" db="EMBL/GenBank/DDBJ databases">
        <title>Complete genome sequence of Paludibaculum fermentans P105T, a facultatively anaerobic acidobacterium capable of dissimilatory Fe(III) reduction.</title>
        <authorList>
            <person name="Dedysh S.N."/>
            <person name="Beletsky A.V."/>
            <person name="Kulichevskaya I.S."/>
            <person name="Mardanov A.V."/>
            <person name="Ravin N.V."/>
        </authorList>
    </citation>
    <scope>NUCLEOTIDE SEQUENCE [LARGE SCALE GENOMIC DNA]</scope>
    <source>
        <strain evidence="1 2">P105</strain>
    </source>
</reference>
<sequence length="242" mass="28371">MNREYHKWFSTRLQREMELLVFGHAGARVLIFPTREGRFFDYENWGLVAALQHHLSNGWLQLFCVDSIDSESLYGRWSPPPTRIARHKQYEEYILREVVPFTQWRNPSPFLIGHGCSVGAYHAINIAFRHPELFGKVVALSGRYDLTKPAGTFPDLFDGYYDEDIYFHTPNHFLPNLTDQAYIHRLRRVEIVLAVGDADPFYSSNQALSRDLWGKGVSHQLEVWNGEAHRARYWRQMVPLYI</sequence>